<dbReference type="EMBL" id="FWXJ01000001">
    <property type="protein sequence ID" value="SMC31056.1"/>
    <property type="molecule type" value="Genomic_DNA"/>
</dbReference>
<dbReference type="RefSeq" id="WP_143736060.1">
    <property type="nucleotide sequence ID" value="NZ_FWXJ01000001.1"/>
</dbReference>
<keyword evidence="2" id="KW-1185">Reference proteome</keyword>
<gene>
    <name evidence="1" type="ORF">SAMN06296008_101355</name>
</gene>
<dbReference type="OrthoDB" id="9848737at2"/>
<proteinExistence type="predicted"/>
<evidence type="ECO:0000313" key="2">
    <source>
        <dbReference type="Proteomes" id="UP000192708"/>
    </source>
</evidence>
<protein>
    <submittedName>
        <fullName evidence="1">Uncharacterized protein</fullName>
    </submittedName>
</protein>
<organism evidence="1 2">
    <name type="scientific">Polynucleobacter kasalickyi</name>
    <dbReference type="NCBI Taxonomy" id="1938817"/>
    <lineage>
        <taxon>Bacteria</taxon>
        <taxon>Pseudomonadati</taxon>
        <taxon>Pseudomonadota</taxon>
        <taxon>Betaproteobacteria</taxon>
        <taxon>Burkholderiales</taxon>
        <taxon>Burkholderiaceae</taxon>
        <taxon>Polynucleobacter</taxon>
    </lineage>
</organism>
<dbReference type="Proteomes" id="UP000192708">
    <property type="component" value="Unassembled WGS sequence"/>
</dbReference>
<sequence>MFSSFLLMYLAMASLEVIISHTSLENQFRQLARERIDDLSELINFLAQKSVLLLERLASILQEERYYFYFDGQQFIPSPEFSLSTFQHFIERITHSDLFLRLPMYSIV</sequence>
<accession>A0A1W1Y4H5</accession>
<dbReference type="AlphaFoldDB" id="A0A1W1Y4H5"/>
<reference evidence="1 2" key="1">
    <citation type="submission" date="2017-04" db="EMBL/GenBank/DDBJ databases">
        <authorList>
            <person name="Afonso C.L."/>
            <person name="Miller P.J."/>
            <person name="Scott M.A."/>
            <person name="Spackman E."/>
            <person name="Goraichik I."/>
            <person name="Dimitrov K.M."/>
            <person name="Suarez D.L."/>
            <person name="Swayne D.E."/>
        </authorList>
    </citation>
    <scope>NUCLEOTIDE SEQUENCE [LARGE SCALE GENOMIC DNA]</scope>
    <source>
        <strain evidence="1 2">VK13</strain>
    </source>
</reference>
<name>A0A1W1Y4H5_9BURK</name>
<evidence type="ECO:0000313" key="1">
    <source>
        <dbReference type="EMBL" id="SMC31056.1"/>
    </source>
</evidence>